<comment type="caution">
    <text evidence="2">The sequence shown here is derived from an EMBL/GenBank/DDBJ whole genome shotgun (WGS) entry which is preliminary data.</text>
</comment>
<accession>A0A0D0KIT7</accession>
<sequence length="163" mass="18670">MFDRIQSFFQNLGQSGSSKDFAPDDLRVAVAALCYQVMEADGTVSDVERRRLRELLQEHYKLSAGNLDALMDAGREAGSEAVDYYRFTADINRHLDEDQRIELIGILWDIVYADGERNEMEDHVIWRVADLLGVSVRDRVLQRQQAATHVNISDENEHQKDTV</sequence>
<dbReference type="OrthoDB" id="5402150at2"/>
<dbReference type="Pfam" id="PF05099">
    <property type="entry name" value="TerB"/>
    <property type="match status" value="1"/>
</dbReference>
<dbReference type="AlphaFoldDB" id="A0A0D0KIT7"/>
<dbReference type="InterPro" id="IPR007791">
    <property type="entry name" value="DjlA_N"/>
</dbReference>
<gene>
    <name evidence="2" type="ORF">RU07_23170</name>
</gene>
<evidence type="ECO:0000313" key="2">
    <source>
        <dbReference type="EMBL" id="KIP97964.1"/>
    </source>
</evidence>
<evidence type="ECO:0000313" key="3">
    <source>
        <dbReference type="Proteomes" id="UP000035017"/>
    </source>
</evidence>
<dbReference type="InterPro" id="IPR029024">
    <property type="entry name" value="TerB-like"/>
</dbReference>
<proteinExistence type="predicted"/>
<reference evidence="2 3" key="1">
    <citation type="submission" date="2014-12" db="EMBL/GenBank/DDBJ databases">
        <title>16Stimator: statistical estimation of ribosomal gene copy numbers from draft genome assemblies.</title>
        <authorList>
            <person name="Perisin M.A."/>
            <person name="Vetter M."/>
            <person name="Gilbert J.A."/>
            <person name="Bergelson J."/>
        </authorList>
    </citation>
    <scope>NUCLEOTIDE SEQUENCE [LARGE SCALE GENOMIC DNA]</scope>
    <source>
        <strain evidence="2 3">MEJ076</strain>
    </source>
</reference>
<protein>
    <recommendedName>
        <fullName evidence="1">Co-chaperone DjlA N-terminal domain-containing protein</fullName>
    </recommendedName>
</protein>
<dbReference type="EMBL" id="JXQV01000051">
    <property type="protein sequence ID" value="KIP97964.1"/>
    <property type="molecule type" value="Genomic_DNA"/>
</dbReference>
<feature type="domain" description="Co-chaperone DjlA N-terminal" evidence="1">
    <location>
        <begin position="28"/>
        <end position="143"/>
    </location>
</feature>
<dbReference type="SUPFAM" id="SSF158682">
    <property type="entry name" value="TerB-like"/>
    <property type="match status" value="1"/>
</dbReference>
<organism evidence="2 3">
    <name type="scientific">Agrobacterium tumefaciens</name>
    <dbReference type="NCBI Taxonomy" id="358"/>
    <lineage>
        <taxon>Bacteria</taxon>
        <taxon>Pseudomonadati</taxon>
        <taxon>Pseudomonadota</taxon>
        <taxon>Alphaproteobacteria</taxon>
        <taxon>Hyphomicrobiales</taxon>
        <taxon>Rhizobiaceae</taxon>
        <taxon>Rhizobium/Agrobacterium group</taxon>
        <taxon>Agrobacterium</taxon>
        <taxon>Agrobacterium tumefaciens complex</taxon>
    </lineage>
</organism>
<dbReference type="Gene3D" id="1.10.3680.10">
    <property type="entry name" value="TerB-like"/>
    <property type="match status" value="1"/>
</dbReference>
<dbReference type="CDD" id="cd07313">
    <property type="entry name" value="terB_like_2"/>
    <property type="match status" value="1"/>
</dbReference>
<dbReference type="Proteomes" id="UP000035017">
    <property type="component" value="Unassembled WGS sequence"/>
</dbReference>
<evidence type="ECO:0000259" key="1">
    <source>
        <dbReference type="Pfam" id="PF05099"/>
    </source>
</evidence>
<name>A0A0D0KIT7_AGRTU</name>